<keyword evidence="3" id="KW-1185">Reference proteome</keyword>
<evidence type="ECO:0000313" key="3">
    <source>
        <dbReference type="Proteomes" id="UP001500979"/>
    </source>
</evidence>
<comment type="caution">
    <text evidence="2">The sequence shown here is derived from an EMBL/GenBank/DDBJ whole genome shotgun (WGS) entry which is preliminary data.</text>
</comment>
<dbReference type="Pfam" id="PF19834">
    <property type="entry name" value="DUF6314"/>
    <property type="match status" value="1"/>
</dbReference>
<proteinExistence type="predicted"/>
<dbReference type="EMBL" id="BAAAUX010000014">
    <property type="protein sequence ID" value="GAA2793849.1"/>
    <property type="molecule type" value="Genomic_DNA"/>
</dbReference>
<gene>
    <name evidence="2" type="ORF">GCM10010470_30920</name>
</gene>
<name>A0ABN3VE91_9PSEU</name>
<evidence type="ECO:0000313" key="2">
    <source>
        <dbReference type="EMBL" id="GAA2793849.1"/>
    </source>
</evidence>
<reference evidence="2 3" key="1">
    <citation type="journal article" date="2019" name="Int. J. Syst. Evol. Microbiol.">
        <title>The Global Catalogue of Microorganisms (GCM) 10K type strain sequencing project: providing services to taxonomists for standard genome sequencing and annotation.</title>
        <authorList>
            <consortium name="The Broad Institute Genomics Platform"/>
            <consortium name="The Broad Institute Genome Sequencing Center for Infectious Disease"/>
            <person name="Wu L."/>
            <person name="Ma J."/>
        </authorList>
    </citation>
    <scope>NUCLEOTIDE SEQUENCE [LARGE SCALE GENOMIC DNA]</scope>
    <source>
        <strain evidence="2 3">JCM 9383</strain>
    </source>
</reference>
<dbReference type="Proteomes" id="UP001500979">
    <property type="component" value="Unassembled WGS sequence"/>
</dbReference>
<accession>A0ABN3VE91</accession>
<feature type="domain" description="DUF6314" evidence="1">
    <location>
        <begin position="12"/>
        <end position="140"/>
    </location>
</feature>
<evidence type="ECO:0000259" key="1">
    <source>
        <dbReference type="Pfam" id="PF19834"/>
    </source>
</evidence>
<protein>
    <submittedName>
        <fullName evidence="2">DUF6314 family protein</fullName>
    </submittedName>
</protein>
<sequence length="141" mass="15853">MPFGVDDLAGFLAGRWRLEREIVDAAGAPVGSFSGVGVFSPCEGGLEYREDGVLELGSHRGPAFRCLRYLVSGACAQVWFSDGSWFHDLDLRSGRWRVVHPCRADEYRGEFVVLDADRWRQEWRVSGPVKDYAMVTVLRRG</sequence>
<dbReference type="InterPro" id="IPR045632">
    <property type="entry name" value="DUF6314"/>
</dbReference>
<organism evidence="2 3">
    <name type="scientific">Saccharopolyspora taberi</name>
    <dbReference type="NCBI Taxonomy" id="60895"/>
    <lineage>
        <taxon>Bacteria</taxon>
        <taxon>Bacillati</taxon>
        <taxon>Actinomycetota</taxon>
        <taxon>Actinomycetes</taxon>
        <taxon>Pseudonocardiales</taxon>
        <taxon>Pseudonocardiaceae</taxon>
        <taxon>Saccharopolyspora</taxon>
    </lineage>
</organism>